<dbReference type="CDD" id="cd13967">
    <property type="entry name" value="PT_UbiA_5"/>
    <property type="match status" value="1"/>
</dbReference>
<dbReference type="Proteomes" id="UP001168338">
    <property type="component" value="Unassembled WGS sequence"/>
</dbReference>
<feature type="transmembrane region" description="Helical" evidence="5">
    <location>
        <begin position="223"/>
        <end position="241"/>
    </location>
</feature>
<evidence type="ECO:0000256" key="2">
    <source>
        <dbReference type="ARBA" id="ARBA00022692"/>
    </source>
</evidence>
<evidence type="ECO:0000256" key="1">
    <source>
        <dbReference type="ARBA" id="ARBA00004651"/>
    </source>
</evidence>
<dbReference type="Pfam" id="PF01040">
    <property type="entry name" value="UbiA"/>
    <property type="match status" value="1"/>
</dbReference>
<keyword evidence="2 5" id="KW-0812">Transmembrane</keyword>
<keyword evidence="4 5" id="KW-0472">Membrane</keyword>
<reference evidence="6" key="1">
    <citation type="submission" date="2019-05" db="EMBL/GenBank/DDBJ databases">
        <title>Methanoculleus sp. FWC-SCC1, a methanogenic archaeon isolated from deep marine cold seep.</title>
        <authorList>
            <person name="Chen Y.-W."/>
            <person name="Chen S.-C."/>
            <person name="Teng N.-H."/>
            <person name="Lai M.-C."/>
        </authorList>
    </citation>
    <scope>NUCLEOTIDE SEQUENCE</scope>
    <source>
        <strain evidence="6">FWC-SCC1</strain>
    </source>
</reference>
<comment type="caution">
    <text evidence="6">The sequence shown here is derived from an EMBL/GenBank/DDBJ whole genome shotgun (WGS) entry which is preliminary data.</text>
</comment>
<evidence type="ECO:0008006" key="8">
    <source>
        <dbReference type="Google" id="ProtNLM"/>
    </source>
</evidence>
<evidence type="ECO:0000256" key="5">
    <source>
        <dbReference type="SAM" id="Phobius"/>
    </source>
</evidence>
<dbReference type="RefSeq" id="WP_301662775.1">
    <property type="nucleotide sequence ID" value="NZ_VCYH01000001.1"/>
</dbReference>
<dbReference type="Gene3D" id="1.20.120.1780">
    <property type="entry name" value="UbiA prenyltransferase"/>
    <property type="match status" value="1"/>
</dbReference>
<feature type="transmembrane region" description="Helical" evidence="5">
    <location>
        <begin position="146"/>
        <end position="164"/>
    </location>
</feature>
<gene>
    <name evidence="6" type="ORF">FGU65_02245</name>
</gene>
<feature type="transmembrane region" description="Helical" evidence="5">
    <location>
        <begin position="46"/>
        <end position="66"/>
    </location>
</feature>
<feature type="transmembrane region" description="Helical" evidence="5">
    <location>
        <begin position="21"/>
        <end position="40"/>
    </location>
</feature>
<protein>
    <recommendedName>
        <fullName evidence="8">4-hydroxybenzoate polyprenyltransferase</fullName>
    </recommendedName>
</protein>
<name>A0ABT8M714_9EURY</name>
<dbReference type="InterPro" id="IPR000537">
    <property type="entry name" value="UbiA_prenyltransferase"/>
</dbReference>
<evidence type="ECO:0000313" key="6">
    <source>
        <dbReference type="EMBL" id="MDN7023726.1"/>
    </source>
</evidence>
<keyword evidence="3 5" id="KW-1133">Transmembrane helix</keyword>
<comment type="subcellular location">
    <subcellularLocation>
        <location evidence="1">Cell membrane</location>
        <topology evidence="1">Multi-pass membrane protein</topology>
    </subcellularLocation>
</comment>
<feature type="transmembrane region" description="Helical" evidence="5">
    <location>
        <begin position="92"/>
        <end position="110"/>
    </location>
</feature>
<organism evidence="6 7">
    <name type="scientific">Methanoculleus frigidifontis</name>
    <dbReference type="NCBI Taxonomy" id="2584085"/>
    <lineage>
        <taxon>Archaea</taxon>
        <taxon>Methanobacteriati</taxon>
        <taxon>Methanobacteriota</taxon>
        <taxon>Stenosarchaea group</taxon>
        <taxon>Methanomicrobia</taxon>
        <taxon>Methanomicrobiales</taxon>
        <taxon>Methanomicrobiaceae</taxon>
        <taxon>Methanoculleus</taxon>
    </lineage>
</organism>
<dbReference type="EMBL" id="VCYH01000001">
    <property type="protein sequence ID" value="MDN7023726.1"/>
    <property type="molecule type" value="Genomic_DNA"/>
</dbReference>
<keyword evidence="7" id="KW-1185">Reference proteome</keyword>
<feature type="transmembrane region" description="Helical" evidence="5">
    <location>
        <begin position="284"/>
        <end position="302"/>
    </location>
</feature>
<evidence type="ECO:0000256" key="4">
    <source>
        <dbReference type="ARBA" id="ARBA00023136"/>
    </source>
</evidence>
<sequence length="303" mass="32430">MSETAYRPKAVQFDLQGIIQPLIYSSAYLSLAGAAMVWISCVLQGIAFDPAAAAVMVLVTFSIYNLNRKTDESEDAINHAERYAFTKKYGKVLFASAIAAYILALLLAVFQGLDSLLVAAIPLIGGVAYSIPFFPTRSGLIRLKEIPVMKSLIVAVAWAVPPALLPICHAGLHADLSTAIVGIFYFSLVFINTVVFDMRDVEGDAATGVRTIPVILGMRRTKIALTVLNVCLGAAFVYGGLAVMGLPATLLLIASVTYAQWYILSFHRLSTAKILCEALADGQFILLAGVLFIIVGLVPIGLT</sequence>
<evidence type="ECO:0000256" key="3">
    <source>
        <dbReference type="ARBA" id="ARBA00022989"/>
    </source>
</evidence>
<accession>A0ABT8M714</accession>
<proteinExistence type="predicted"/>
<evidence type="ECO:0000313" key="7">
    <source>
        <dbReference type="Proteomes" id="UP001168338"/>
    </source>
</evidence>
<feature type="transmembrane region" description="Helical" evidence="5">
    <location>
        <begin position="176"/>
        <end position="196"/>
    </location>
</feature>
<feature type="transmembrane region" description="Helical" evidence="5">
    <location>
        <begin position="116"/>
        <end position="134"/>
    </location>
</feature>